<feature type="region of interest" description="Disordered" evidence="3">
    <location>
        <begin position="534"/>
        <end position="558"/>
    </location>
</feature>
<dbReference type="InterPro" id="IPR011990">
    <property type="entry name" value="TPR-like_helical_dom_sf"/>
</dbReference>
<gene>
    <name evidence="4" type="ORF">ACOF00016_LOCUS9239</name>
</gene>
<dbReference type="PROSITE" id="PS50005">
    <property type="entry name" value="TPR"/>
    <property type="match status" value="2"/>
</dbReference>
<dbReference type="PANTHER" id="PTHR12558">
    <property type="entry name" value="CELL DIVISION CYCLE 16,23,27"/>
    <property type="match status" value="1"/>
</dbReference>
<feature type="repeat" description="TPR" evidence="2">
    <location>
        <begin position="293"/>
        <end position="326"/>
    </location>
</feature>
<dbReference type="EMBL" id="HBIM01011119">
    <property type="protein sequence ID" value="CAE0411957.1"/>
    <property type="molecule type" value="Transcribed_RNA"/>
</dbReference>
<sequence>MLADTTNMDDYRYTSGELSPLQKECMSLLKSKQFKSCEILAMMDLSKRQAEGSPDHVTISILGDCAFEQRQFVRAKSYYQKISYADENRYRWKEAQCLKELGSLIEASNVLEGIVNRTPPMNMMLGKLYLASGRTIPASQVFLEVLQDNPFILEAAEFLAVLHVDKLLTLKAVDVGFEKRGLVTSSKECEQLRELISSLVAKERFQTFTALQQFTNLDEEFPGNLYIQEQLALLHLQNDDKAVAARYFERIRKQLPSQIDHMDKYALILNKTKRFGDLNALADSLLLLDDRRPEAWTTLAIYHQSRGDHDKAMKFVEKALSLDQKHAFAHYLRGVILLGDKRPEHASVSFFRSIELRKDIDAFEGLVDSHLAAGNLKEAIASAKEAISLAPRDPRTLTMVGIALAKSAVESAEAKTRQGVLERAKRSLRKVLVMHPSHLRSMFALVDLHIREADYESCIVILKEGLEGNSASFRPPQKPDLVLSKLGEVYTLAEQYDKAIEAFHKALGLNPALTSCKVQLERLDKIIRGLDPNERGDEILEDTPSSDSPQNIYGRPSY</sequence>
<dbReference type="GO" id="GO:0051301">
    <property type="term" value="P:cell division"/>
    <property type="evidence" value="ECO:0007669"/>
    <property type="project" value="TreeGrafter"/>
</dbReference>
<dbReference type="Gene3D" id="1.25.40.10">
    <property type="entry name" value="Tetratricopeptide repeat domain"/>
    <property type="match status" value="1"/>
</dbReference>
<reference evidence="4" key="1">
    <citation type="submission" date="2021-01" db="EMBL/GenBank/DDBJ databases">
        <authorList>
            <person name="Corre E."/>
            <person name="Pelletier E."/>
            <person name="Niang G."/>
            <person name="Scheremetjew M."/>
            <person name="Finn R."/>
            <person name="Kale V."/>
            <person name="Holt S."/>
            <person name="Cochrane G."/>
            <person name="Meng A."/>
            <person name="Brown T."/>
            <person name="Cohen L."/>
        </authorList>
    </citation>
    <scope>NUCLEOTIDE SEQUENCE</scope>
    <source>
        <strain evidence="4">CCMP127</strain>
    </source>
</reference>
<dbReference type="GO" id="GO:0005680">
    <property type="term" value="C:anaphase-promoting complex"/>
    <property type="evidence" value="ECO:0007669"/>
    <property type="project" value="TreeGrafter"/>
</dbReference>
<dbReference type="GO" id="GO:0016567">
    <property type="term" value="P:protein ubiquitination"/>
    <property type="evidence" value="ECO:0007669"/>
    <property type="project" value="TreeGrafter"/>
</dbReference>
<dbReference type="PROSITE" id="PS50293">
    <property type="entry name" value="TPR_REGION"/>
    <property type="match status" value="1"/>
</dbReference>
<dbReference type="PANTHER" id="PTHR12558:SF36">
    <property type="entry name" value="ANAPHASE-PROMOTING COMPLEX SUBUNIT 7"/>
    <property type="match status" value="1"/>
</dbReference>
<protein>
    <recommendedName>
        <fullName evidence="5">Anaphase-promoting complex subunit 7</fullName>
    </recommendedName>
</protein>
<evidence type="ECO:0000256" key="3">
    <source>
        <dbReference type="SAM" id="MobiDB-lite"/>
    </source>
</evidence>
<evidence type="ECO:0000313" key="4">
    <source>
        <dbReference type="EMBL" id="CAE0411957.1"/>
    </source>
</evidence>
<dbReference type="SMART" id="SM00028">
    <property type="entry name" value="TPR"/>
    <property type="match status" value="6"/>
</dbReference>
<dbReference type="AlphaFoldDB" id="A0A7S3L4Z3"/>
<feature type="repeat" description="TPR" evidence="2">
    <location>
        <begin position="480"/>
        <end position="513"/>
    </location>
</feature>
<keyword evidence="1 2" id="KW-0802">TPR repeat</keyword>
<accession>A0A7S3L4Z3</accession>
<evidence type="ECO:0000256" key="2">
    <source>
        <dbReference type="PROSITE-ProRule" id="PRU00339"/>
    </source>
</evidence>
<dbReference type="Pfam" id="PF13181">
    <property type="entry name" value="TPR_8"/>
    <property type="match status" value="2"/>
</dbReference>
<dbReference type="SUPFAM" id="SSF48452">
    <property type="entry name" value="TPR-like"/>
    <property type="match status" value="3"/>
</dbReference>
<organism evidence="4">
    <name type="scientific">Amphora coffeiformis</name>
    <dbReference type="NCBI Taxonomy" id="265554"/>
    <lineage>
        <taxon>Eukaryota</taxon>
        <taxon>Sar</taxon>
        <taxon>Stramenopiles</taxon>
        <taxon>Ochrophyta</taxon>
        <taxon>Bacillariophyta</taxon>
        <taxon>Bacillariophyceae</taxon>
        <taxon>Bacillariophycidae</taxon>
        <taxon>Thalassiophysales</taxon>
        <taxon>Catenulaceae</taxon>
        <taxon>Amphora</taxon>
    </lineage>
</organism>
<dbReference type="GO" id="GO:0045842">
    <property type="term" value="P:positive regulation of mitotic metaphase/anaphase transition"/>
    <property type="evidence" value="ECO:0007669"/>
    <property type="project" value="TreeGrafter"/>
</dbReference>
<evidence type="ECO:0008006" key="5">
    <source>
        <dbReference type="Google" id="ProtNLM"/>
    </source>
</evidence>
<dbReference type="InterPro" id="IPR019734">
    <property type="entry name" value="TPR_rpt"/>
</dbReference>
<proteinExistence type="predicted"/>
<name>A0A7S3L4Z3_9STRA</name>
<evidence type="ECO:0000256" key="1">
    <source>
        <dbReference type="ARBA" id="ARBA00022803"/>
    </source>
</evidence>